<evidence type="ECO:0000256" key="1">
    <source>
        <dbReference type="ARBA" id="ARBA00007074"/>
    </source>
</evidence>
<dbReference type="InterPro" id="IPR051202">
    <property type="entry name" value="Peptidase_C40"/>
</dbReference>
<dbReference type="InterPro" id="IPR000064">
    <property type="entry name" value="NLP_P60_dom"/>
</dbReference>
<comment type="similarity">
    <text evidence="1">Belongs to the peptidase C40 family.</text>
</comment>
<sequence>MQNATSNEWLSEAAFGICRIAVLSLYREPVPGSGMSSQLLFGERYRISRRSEDGKWLFSAGENQAGSGWMLASQHHALEEAEFEQLGQLALHVTTSPISQLIWDKTPLHLLPGSQLHADRNELFDWAASFSFRGESRPFAEKLTRRQLLTIAGSFLNAPYLSGGRSLFGLFDGSWLQLVFKIGGYRVPNYLSELLTAGEEVGLSGMQAGDVVIFGNEKGIPSQAGLYAGEGQLLRIDGKVRFLDFDPENWLPSKNKFPNAQVLHVKNLMKK</sequence>
<accession>A0A1H6WKT0</accession>
<dbReference type="PROSITE" id="PS51935">
    <property type="entry name" value="NLPC_P60"/>
    <property type="match status" value="1"/>
</dbReference>
<evidence type="ECO:0000313" key="7">
    <source>
        <dbReference type="Proteomes" id="UP000199403"/>
    </source>
</evidence>
<keyword evidence="3" id="KW-0378">Hydrolase</keyword>
<name>A0A1H6WKT0_9BACT</name>
<dbReference type="Pfam" id="PF00877">
    <property type="entry name" value="NLPC_P60"/>
    <property type="match status" value="1"/>
</dbReference>
<dbReference type="PANTHER" id="PTHR47053:SF1">
    <property type="entry name" value="MUREIN DD-ENDOPEPTIDASE MEPH-RELATED"/>
    <property type="match status" value="1"/>
</dbReference>
<keyword evidence="7" id="KW-1185">Reference proteome</keyword>
<dbReference type="EMBL" id="FNZH01000002">
    <property type="protein sequence ID" value="SEJ17548.1"/>
    <property type="molecule type" value="Genomic_DNA"/>
</dbReference>
<evidence type="ECO:0000256" key="4">
    <source>
        <dbReference type="ARBA" id="ARBA00022807"/>
    </source>
</evidence>
<feature type="domain" description="NlpC/P60" evidence="5">
    <location>
        <begin position="142"/>
        <end position="269"/>
    </location>
</feature>
<dbReference type="AlphaFoldDB" id="A0A1H6WKT0"/>
<keyword evidence="4" id="KW-0788">Thiol protease</keyword>
<evidence type="ECO:0000259" key="5">
    <source>
        <dbReference type="PROSITE" id="PS51935"/>
    </source>
</evidence>
<dbReference type="InterPro" id="IPR038765">
    <property type="entry name" value="Papain-like_cys_pep_sf"/>
</dbReference>
<dbReference type="SUPFAM" id="SSF54001">
    <property type="entry name" value="Cysteine proteinases"/>
    <property type="match status" value="1"/>
</dbReference>
<dbReference type="GO" id="GO:0008234">
    <property type="term" value="F:cysteine-type peptidase activity"/>
    <property type="evidence" value="ECO:0007669"/>
    <property type="project" value="UniProtKB-KW"/>
</dbReference>
<organism evidence="6 7">
    <name type="scientific">Cyclobacterium xiamenense</name>
    <dbReference type="NCBI Taxonomy" id="1297121"/>
    <lineage>
        <taxon>Bacteria</taxon>
        <taxon>Pseudomonadati</taxon>
        <taxon>Bacteroidota</taxon>
        <taxon>Cytophagia</taxon>
        <taxon>Cytophagales</taxon>
        <taxon>Cyclobacteriaceae</taxon>
        <taxon>Cyclobacterium</taxon>
    </lineage>
</organism>
<dbReference type="OrthoDB" id="9813368at2"/>
<dbReference type="GO" id="GO:0006508">
    <property type="term" value="P:proteolysis"/>
    <property type="evidence" value="ECO:0007669"/>
    <property type="project" value="UniProtKB-KW"/>
</dbReference>
<dbReference type="Gene3D" id="3.90.1720.10">
    <property type="entry name" value="endopeptidase domain like (from Nostoc punctiforme)"/>
    <property type="match status" value="1"/>
</dbReference>
<evidence type="ECO:0000256" key="2">
    <source>
        <dbReference type="ARBA" id="ARBA00022670"/>
    </source>
</evidence>
<dbReference type="RefSeq" id="WP_092172161.1">
    <property type="nucleotide sequence ID" value="NZ_FNZH01000002.1"/>
</dbReference>
<keyword evidence="2" id="KW-0645">Protease</keyword>
<evidence type="ECO:0000256" key="3">
    <source>
        <dbReference type="ARBA" id="ARBA00022801"/>
    </source>
</evidence>
<evidence type="ECO:0000313" key="6">
    <source>
        <dbReference type="EMBL" id="SEJ17548.1"/>
    </source>
</evidence>
<protein>
    <submittedName>
        <fullName evidence="6">NlpC/P60 family protein</fullName>
    </submittedName>
</protein>
<dbReference type="STRING" id="1416801.SAMN05192553_102767"/>
<proteinExistence type="inferred from homology"/>
<dbReference type="PANTHER" id="PTHR47053">
    <property type="entry name" value="MUREIN DD-ENDOPEPTIDASE MEPH-RELATED"/>
    <property type="match status" value="1"/>
</dbReference>
<gene>
    <name evidence="6" type="ORF">SAMN05192553_102767</name>
</gene>
<reference evidence="7" key="1">
    <citation type="submission" date="2016-10" db="EMBL/GenBank/DDBJ databases">
        <authorList>
            <person name="Varghese N."/>
            <person name="Submissions S."/>
        </authorList>
    </citation>
    <scope>NUCLEOTIDE SEQUENCE [LARGE SCALE GENOMIC DNA]</scope>
    <source>
        <strain evidence="7">IBRC-M 10761</strain>
    </source>
</reference>
<dbReference type="Proteomes" id="UP000199403">
    <property type="component" value="Unassembled WGS sequence"/>
</dbReference>